<evidence type="ECO:0000256" key="9">
    <source>
        <dbReference type="SAM" id="Phobius"/>
    </source>
</evidence>
<keyword evidence="8" id="KW-0961">Cell wall biogenesis/degradation</keyword>
<dbReference type="Pfam" id="PF00535">
    <property type="entry name" value="Glycos_transf_2"/>
    <property type="match status" value="1"/>
</dbReference>
<dbReference type="PANTHER" id="PTHR32044">
    <property type="entry name" value="GLUCOMANNAN 4-BETA-MANNOSYLTRANSFERASE 9"/>
    <property type="match status" value="1"/>
</dbReference>
<evidence type="ECO:0000256" key="1">
    <source>
        <dbReference type="ARBA" id="ARBA00004653"/>
    </source>
</evidence>
<accession>A0A426Y4X5</accession>
<sequence>MSQELVKKECEMWYGRGKNIRYERRENRIGYKAGALKVGMRYSYVESCEYIAMFDADFQPAPDFLMRTVPFLVHNPSIALVQSRWKFGTCRSRRLEVRVPRRRQGDSSDGGTVQVKRRVHALTVVLYRLTVSSRAPSKLTGISSIVGLAAPRISRPSISLQGVSMSMKLYVIYNFFVARRIVSHFVTFSFYCVVIPLSVFFPEVTIPRWGLMYVPTAITLINAAGTPRSASSPNQTQLPRPDDIYLSMCSISTCNILLPCSSFHLVIFWVLFENVMSLHRCKAVLIGLLETGRVNEWIVTEKLGDTLKSKSDACATKRFRFKIKER</sequence>
<feature type="domain" description="Glycosyltransferase 2-like" evidence="10">
    <location>
        <begin position="7"/>
        <end position="95"/>
    </location>
</feature>
<reference evidence="11 12" key="1">
    <citation type="journal article" date="2014" name="Agronomy (Basel)">
        <title>A Draft Genome Sequence for Ensete ventricosum, the Drought-Tolerant Tree Against Hunger.</title>
        <authorList>
            <person name="Harrison J."/>
            <person name="Moore K.A."/>
            <person name="Paszkiewicz K."/>
            <person name="Jones T."/>
            <person name="Grant M."/>
            <person name="Ambacheew D."/>
            <person name="Muzemil S."/>
            <person name="Studholme D.J."/>
        </authorList>
    </citation>
    <scope>NUCLEOTIDE SEQUENCE [LARGE SCALE GENOMIC DNA]</scope>
</reference>
<dbReference type="SUPFAM" id="SSF53448">
    <property type="entry name" value="Nucleotide-diphospho-sugar transferases"/>
    <property type="match status" value="1"/>
</dbReference>
<gene>
    <name evidence="11" type="ORF">B296_00014911</name>
</gene>
<name>A0A426Y4X5_ENSVE</name>
<evidence type="ECO:0000259" key="10">
    <source>
        <dbReference type="Pfam" id="PF00535"/>
    </source>
</evidence>
<dbReference type="EMBL" id="AMZH03015039">
    <property type="protein sequence ID" value="RRT46670.1"/>
    <property type="molecule type" value="Genomic_DNA"/>
</dbReference>
<dbReference type="Proteomes" id="UP000287651">
    <property type="component" value="Unassembled WGS sequence"/>
</dbReference>
<organism evidence="11 12">
    <name type="scientific">Ensete ventricosum</name>
    <name type="common">Abyssinian banana</name>
    <name type="synonym">Musa ensete</name>
    <dbReference type="NCBI Taxonomy" id="4639"/>
    <lineage>
        <taxon>Eukaryota</taxon>
        <taxon>Viridiplantae</taxon>
        <taxon>Streptophyta</taxon>
        <taxon>Embryophyta</taxon>
        <taxon>Tracheophyta</taxon>
        <taxon>Spermatophyta</taxon>
        <taxon>Magnoliopsida</taxon>
        <taxon>Liliopsida</taxon>
        <taxon>Zingiberales</taxon>
        <taxon>Musaceae</taxon>
        <taxon>Ensete</taxon>
    </lineage>
</organism>
<dbReference type="InterPro" id="IPR001173">
    <property type="entry name" value="Glyco_trans_2-like"/>
</dbReference>
<dbReference type="GO" id="GO:0000139">
    <property type="term" value="C:Golgi membrane"/>
    <property type="evidence" value="ECO:0007669"/>
    <property type="project" value="UniProtKB-SubCell"/>
</dbReference>
<evidence type="ECO:0000256" key="5">
    <source>
        <dbReference type="ARBA" id="ARBA00022989"/>
    </source>
</evidence>
<keyword evidence="7 9" id="KW-0472">Membrane</keyword>
<evidence type="ECO:0000256" key="2">
    <source>
        <dbReference type="ARBA" id="ARBA00022676"/>
    </source>
</evidence>
<evidence type="ECO:0000313" key="11">
    <source>
        <dbReference type="EMBL" id="RRT46670.1"/>
    </source>
</evidence>
<comment type="subcellular location">
    <subcellularLocation>
        <location evidence="1">Golgi apparatus membrane</location>
        <topology evidence="1">Multi-pass membrane protein</topology>
    </subcellularLocation>
</comment>
<evidence type="ECO:0000256" key="4">
    <source>
        <dbReference type="ARBA" id="ARBA00022692"/>
    </source>
</evidence>
<evidence type="ECO:0000256" key="3">
    <source>
        <dbReference type="ARBA" id="ARBA00022679"/>
    </source>
</evidence>
<dbReference type="GO" id="GO:0051753">
    <property type="term" value="F:mannan synthase activity"/>
    <property type="evidence" value="ECO:0007669"/>
    <property type="project" value="TreeGrafter"/>
</dbReference>
<feature type="transmembrane region" description="Helical" evidence="9">
    <location>
        <begin position="181"/>
        <end position="201"/>
    </location>
</feature>
<keyword evidence="4 9" id="KW-0812">Transmembrane</keyword>
<keyword evidence="3" id="KW-0808">Transferase</keyword>
<dbReference type="GO" id="GO:0071555">
    <property type="term" value="P:cell wall organization"/>
    <property type="evidence" value="ECO:0007669"/>
    <property type="project" value="UniProtKB-KW"/>
</dbReference>
<feature type="transmembrane region" description="Helical" evidence="9">
    <location>
        <begin position="244"/>
        <end position="272"/>
    </location>
</feature>
<evidence type="ECO:0000256" key="8">
    <source>
        <dbReference type="ARBA" id="ARBA00023316"/>
    </source>
</evidence>
<protein>
    <recommendedName>
        <fullName evidence="10">Glycosyltransferase 2-like domain-containing protein</fullName>
    </recommendedName>
</protein>
<dbReference type="PANTHER" id="PTHR32044:SF21">
    <property type="entry name" value="GLUCOMANNAN 4-BETA-MANNOSYLTRANSFERASE 3-RELATED"/>
    <property type="match status" value="1"/>
</dbReference>
<keyword evidence="5 9" id="KW-1133">Transmembrane helix</keyword>
<evidence type="ECO:0000313" key="12">
    <source>
        <dbReference type="Proteomes" id="UP000287651"/>
    </source>
</evidence>
<proteinExistence type="predicted"/>
<comment type="caution">
    <text evidence="11">The sequence shown here is derived from an EMBL/GenBank/DDBJ whole genome shotgun (WGS) entry which is preliminary data.</text>
</comment>
<dbReference type="InterPro" id="IPR029044">
    <property type="entry name" value="Nucleotide-diphossugar_trans"/>
</dbReference>
<keyword evidence="6" id="KW-0333">Golgi apparatus</keyword>
<evidence type="ECO:0000256" key="7">
    <source>
        <dbReference type="ARBA" id="ARBA00023136"/>
    </source>
</evidence>
<keyword evidence="2" id="KW-0328">Glycosyltransferase</keyword>
<evidence type="ECO:0000256" key="6">
    <source>
        <dbReference type="ARBA" id="ARBA00023034"/>
    </source>
</evidence>
<dbReference type="AlphaFoldDB" id="A0A426Y4X5"/>
<dbReference type="Gene3D" id="3.90.550.10">
    <property type="entry name" value="Spore Coat Polysaccharide Biosynthesis Protein SpsA, Chain A"/>
    <property type="match status" value="1"/>
</dbReference>